<evidence type="ECO:0000313" key="5">
    <source>
        <dbReference type="Proteomes" id="UP000317998"/>
    </source>
</evidence>
<dbReference type="PROSITE" id="PS50893">
    <property type="entry name" value="ABC_TRANSPORTER_2"/>
    <property type="match status" value="1"/>
</dbReference>
<dbReference type="Pfam" id="PF00005">
    <property type="entry name" value="ABC_tran"/>
    <property type="match status" value="1"/>
</dbReference>
<dbReference type="AlphaFoldDB" id="A0A542YLN0"/>
<dbReference type="InterPro" id="IPR003439">
    <property type="entry name" value="ABC_transporter-like_ATP-bd"/>
</dbReference>
<feature type="domain" description="ABC transporter" evidence="3">
    <location>
        <begin position="20"/>
        <end position="260"/>
    </location>
</feature>
<dbReference type="CDD" id="cd03216">
    <property type="entry name" value="ABC_Carb_Monos_I"/>
    <property type="match status" value="1"/>
</dbReference>
<protein>
    <submittedName>
        <fullName evidence="4">D-xylose transport system ATP-binding protein</fullName>
    </submittedName>
</protein>
<gene>
    <name evidence="4" type="ORF">FB562_1960</name>
</gene>
<dbReference type="SMART" id="SM00382">
    <property type="entry name" value="AAA"/>
    <property type="match status" value="1"/>
</dbReference>
<dbReference type="OrthoDB" id="7875923at2"/>
<reference evidence="4 5" key="1">
    <citation type="submission" date="2019-06" db="EMBL/GenBank/DDBJ databases">
        <title>Sequencing the genomes of 1000 actinobacteria strains.</title>
        <authorList>
            <person name="Klenk H.-P."/>
        </authorList>
    </citation>
    <scope>NUCLEOTIDE SEQUENCE [LARGE SCALE GENOMIC DNA]</scope>
    <source>
        <strain evidence="4 5">DSM 26477</strain>
    </source>
</reference>
<dbReference type="InterPro" id="IPR027417">
    <property type="entry name" value="P-loop_NTPase"/>
</dbReference>
<dbReference type="PANTHER" id="PTHR43790">
    <property type="entry name" value="CARBOHYDRATE TRANSPORT ATP-BINDING PROTEIN MG119-RELATED"/>
    <property type="match status" value="1"/>
</dbReference>
<keyword evidence="1" id="KW-0547">Nucleotide-binding</keyword>
<dbReference type="EMBL" id="VFOM01000001">
    <property type="protein sequence ID" value="TQL48854.1"/>
    <property type="molecule type" value="Genomic_DNA"/>
</dbReference>
<sequence>MSISTESLHAAAPQQHDRLLEVNNLELRFGNVVALDGVTMHANRNEITAIIGDNGAGKSSLTKCILGVYKGNGGDIRFNGEKVEMASPHAAKNLGIEAVFQDLALFDDLTLWQNMFIGRELTRGIAPFSILRRKEMVERSDELVRKLTVNVPDARRTVRSMSGGQRQAVAIARAVAWGSELVIMDEPTAALGVRERTEVEDTIIGLRDEGRSFLLISHSFDQVMRVADAVWVMRQGRAVAHRRISETSGEELVALVTGAKAE</sequence>
<dbReference type="PROSITE" id="PS00211">
    <property type="entry name" value="ABC_TRANSPORTER_1"/>
    <property type="match status" value="1"/>
</dbReference>
<keyword evidence="5" id="KW-1185">Reference proteome</keyword>
<keyword evidence="2 4" id="KW-0067">ATP-binding</keyword>
<evidence type="ECO:0000256" key="2">
    <source>
        <dbReference type="ARBA" id="ARBA00022840"/>
    </source>
</evidence>
<dbReference type="RefSeq" id="WP_141880919.1">
    <property type="nucleotide sequence ID" value="NZ_VFOM01000001.1"/>
</dbReference>
<dbReference type="SUPFAM" id="SSF52540">
    <property type="entry name" value="P-loop containing nucleoside triphosphate hydrolases"/>
    <property type="match status" value="1"/>
</dbReference>
<comment type="caution">
    <text evidence="4">The sequence shown here is derived from an EMBL/GenBank/DDBJ whole genome shotgun (WGS) entry which is preliminary data.</text>
</comment>
<dbReference type="PANTHER" id="PTHR43790:SF8">
    <property type="entry name" value="SUGAR ABC TRANSPORTER ATP-BINDING PROTEIN"/>
    <property type="match status" value="1"/>
</dbReference>
<dbReference type="GO" id="GO:0005524">
    <property type="term" value="F:ATP binding"/>
    <property type="evidence" value="ECO:0007669"/>
    <property type="project" value="UniProtKB-KW"/>
</dbReference>
<dbReference type="Proteomes" id="UP000317998">
    <property type="component" value="Unassembled WGS sequence"/>
</dbReference>
<dbReference type="InterPro" id="IPR003593">
    <property type="entry name" value="AAA+_ATPase"/>
</dbReference>
<accession>A0A542YLN0</accession>
<dbReference type="GO" id="GO:0016887">
    <property type="term" value="F:ATP hydrolysis activity"/>
    <property type="evidence" value="ECO:0007669"/>
    <property type="project" value="InterPro"/>
</dbReference>
<organism evidence="4 5">
    <name type="scientific">Homoserinimonas aerilata</name>
    <dbReference type="NCBI Taxonomy" id="1162970"/>
    <lineage>
        <taxon>Bacteria</taxon>
        <taxon>Bacillati</taxon>
        <taxon>Actinomycetota</taxon>
        <taxon>Actinomycetes</taxon>
        <taxon>Micrococcales</taxon>
        <taxon>Microbacteriaceae</taxon>
        <taxon>Homoserinimonas</taxon>
    </lineage>
</organism>
<dbReference type="InterPro" id="IPR050107">
    <property type="entry name" value="ABC_carbohydrate_import_ATPase"/>
</dbReference>
<evidence type="ECO:0000259" key="3">
    <source>
        <dbReference type="PROSITE" id="PS50893"/>
    </source>
</evidence>
<evidence type="ECO:0000256" key="1">
    <source>
        <dbReference type="ARBA" id="ARBA00022741"/>
    </source>
</evidence>
<dbReference type="InterPro" id="IPR017871">
    <property type="entry name" value="ABC_transporter-like_CS"/>
</dbReference>
<dbReference type="Gene3D" id="3.40.50.300">
    <property type="entry name" value="P-loop containing nucleotide triphosphate hydrolases"/>
    <property type="match status" value="1"/>
</dbReference>
<name>A0A542YLN0_9MICO</name>
<evidence type="ECO:0000313" key="4">
    <source>
        <dbReference type="EMBL" id="TQL48854.1"/>
    </source>
</evidence>
<proteinExistence type="predicted"/>